<dbReference type="EMBL" id="SMJW01000014">
    <property type="protein sequence ID" value="TDC18917.1"/>
    <property type="molecule type" value="Genomic_DNA"/>
</dbReference>
<accession>A0A4R4PCX1</accession>
<feature type="domain" description="Pvc16 N-terminal" evidence="1">
    <location>
        <begin position="4"/>
        <end position="182"/>
    </location>
</feature>
<proteinExistence type="predicted"/>
<dbReference type="OrthoDB" id="5514409at2"/>
<dbReference type="Proteomes" id="UP000295431">
    <property type="component" value="Unassembled WGS sequence"/>
</dbReference>
<comment type="caution">
    <text evidence="2">The sequence shown here is derived from an EMBL/GenBank/DDBJ whole genome shotgun (WGS) entry which is preliminary data.</text>
</comment>
<reference evidence="2 3" key="1">
    <citation type="submission" date="2019-03" db="EMBL/GenBank/DDBJ databases">
        <title>Draft genome sequences of novel Actinobacteria.</title>
        <authorList>
            <person name="Sahin N."/>
            <person name="Ay H."/>
            <person name="Saygin H."/>
        </authorList>
    </citation>
    <scope>NUCLEOTIDE SEQUENCE [LARGE SCALE GENOMIC DNA]</scope>
    <source>
        <strain evidence="2 3">DSM 45347</strain>
    </source>
</reference>
<keyword evidence="3" id="KW-1185">Reference proteome</keyword>
<evidence type="ECO:0000259" key="1">
    <source>
        <dbReference type="Pfam" id="PF14065"/>
    </source>
</evidence>
<evidence type="ECO:0000313" key="3">
    <source>
        <dbReference type="Proteomes" id="UP000295431"/>
    </source>
</evidence>
<organism evidence="2 3">
    <name type="scientific">Actinomadura bangladeshensis</name>
    <dbReference type="NCBI Taxonomy" id="453573"/>
    <lineage>
        <taxon>Bacteria</taxon>
        <taxon>Bacillati</taxon>
        <taxon>Actinomycetota</taxon>
        <taxon>Actinomycetes</taxon>
        <taxon>Streptosporangiales</taxon>
        <taxon>Thermomonosporaceae</taxon>
        <taxon>Actinomadura</taxon>
    </lineage>
</organism>
<gene>
    <name evidence="2" type="ORF">E1284_04905</name>
</gene>
<dbReference type="InterPro" id="IPR025351">
    <property type="entry name" value="Pvc16_N"/>
</dbReference>
<evidence type="ECO:0000313" key="2">
    <source>
        <dbReference type="EMBL" id="TDC18917.1"/>
    </source>
</evidence>
<sequence length="205" mass="22293">MLHEVDAALRALLDGGALAGSDVKVVFDAPTREWAAQRNGPAVNAYLYDVREDTGRRERGPLQVRDADGRVTTRRQPPRYFRLSYLVTAWTKRPEDEHRLLSAVLACLLRNETLPGESLPADGTLRRFGAPVPLTAAVPPVESRAIADLWSALGGELKPSLDVVVTAPFPVSPEYPVGPPVEGLDVTVVDRGAVDREIVDRGAVR</sequence>
<dbReference type="Pfam" id="PF14065">
    <property type="entry name" value="Pvc16_N"/>
    <property type="match status" value="1"/>
</dbReference>
<name>A0A4R4PCX1_9ACTN</name>
<protein>
    <submittedName>
        <fullName evidence="2">DUF4255 domain-containing protein</fullName>
    </submittedName>
</protein>
<dbReference type="RefSeq" id="WP_131937503.1">
    <property type="nucleotide sequence ID" value="NZ_BAAAMX010000003.1"/>
</dbReference>
<dbReference type="AlphaFoldDB" id="A0A4R4PCX1"/>